<reference evidence="9" key="4">
    <citation type="journal article" date="2022" name="Microb. Genom.">
        <title>A global pangenome for the wheat fungal pathogen Pyrenophora tritici-repentis and prediction of effector protein structural homology.</title>
        <authorList>
            <person name="Moolhuijzen P.M."/>
            <person name="See P.T."/>
            <person name="Shi G."/>
            <person name="Powell H.R."/>
            <person name="Cockram J."/>
            <person name="Jorgensen L.N."/>
            <person name="Benslimane H."/>
            <person name="Strelkov S.E."/>
            <person name="Turner J."/>
            <person name="Liu Z."/>
            <person name="Moffat C.S."/>
        </authorList>
    </citation>
    <scope>NUCLEOTIDE SEQUENCE [LARGE SCALE GENOMIC DNA]</scope>
</reference>
<feature type="domain" description="FAD-binding" evidence="5">
    <location>
        <begin position="178"/>
        <end position="385"/>
    </location>
</feature>
<keyword evidence="4" id="KW-1133">Transmembrane helix</keyword>
<dbReference type="Proteomes" id="UP000249757">
    <property type="component" value="Unassembled WGS sequence"/>
</dbReference>
<dbReference type="InterPro" id="IPR051104">
    <property type="entry name" value="FAD_monoxygenase"/>
</dbReference>
<feature type="transmembrane region" description="Helical" evidence="4">
    <location>
        <begin position="12"/>
        <end position="31"/>
    </location>
</feature>
<gene>
    <name evidence="7" type="ORF">Ptr86124_002752</name>
    <name evidence="6" type="ORF">PtrM4_150090</name>
</gene>
<dbReference type="AlphaFoldDB" id="A0A2W1EQU0"/>
<keyword evidence="3" id="KW-0560">Oxidoreductase</keyword>
<organism evidence="6 8">
    <name type="scientific">Pyrenophora tritici-repentis</name>
    <dbReference type="NCBI Taxonomy" id="45151"/>
    <lineage>
        <taxon>Eukaryota</taxon>
        <taxon>Fungi</taxon>
        <taxon>Dikarya</taxon>
        <taxon>Ascomycota</taxon>
        <taxon>Pezizomycotina</taxon>
        <taxon>Dothideomycetes</taxon>
        <taxon>Pleosporomycetidae</taxon>
        <taxon>Pleosporales</taxon>
        <taxon>Pleosporineae</taxon>
        <taxon>Pleosporaceae</taxon>
        <taxon>Pyrenophora</taxon>
    </lineage>
</organism>
<keyword evidence="9" id="KW-1185">Reference proteome</keyword>
<dbReference type="GO" id="GO:0016491">
    <property type="term" value="F:oxidoreductase activity"/>
    <property type="evidence" value="ECO:0007669"/>
    <property type="project" value="UniProtKB-KW"/>
</dbReference>
<dbReference type="OrthoDB" id="417877at2759"/>
<dbReference type="PANTHER" id="PTHR46720">
    <property type="entry name" value="HYDROXYLASE, PUTATIVE (AFU_ORTHOLOGUE AFUA_3G01460)-RELATED"/>
    <property type="match status" value="1"/>
</dbReference>
<dbReference type="OMA" id="TFNTIRW"/>
<reference evidence="7" key="2">
    <citation type="submission" date="2021-05" db="EMBL/GenBank/DDBJ databases">
        <authorList>
            <person name="Moolhuijzen P.M."/>
            <person name="Moffat C.S."/>
        </authorList>
    </citation>
    <scope>NUCLEOTIDE SEQUENCE</scope>
    <source>
        <strain evidence="7">86-124</strain>
    </source>
</reference>
<keyword evidence="2" id="KW-0274">FAD</keyword>
<evidence type="ECO:0000313" key="9">
    <source>
        <dbReference type="Proteomes" id="UP000249757"/>
    </source>
</evidence>
<evidence type="ECO:0000256" key="1">
    <source>
        <dbReference type="ARBA" id="ARBA00022630"/>
    </source>
</evidence>
<dbReference type="Pfam" id="PF13450">
    <property type="entry name" value="NAD_binding_8"/>
    <property type="match status" value="1"/>
</dbReference>
<name>A0A2W1EQU0_9PLEO</name>
<dbReference type="EMBL" id="NQIK02000009">
    <property type="protein sequence ID" value="KAF7566689.1"/>
    <property type="molecule type" value="Genomic_DNA"/>
</dbReference>
<dbReference type="InterPro" id="IPR002938">
    <property type="entry name" value="FAD-bd"/>
</dbReference>
<reference evidence="7" key="3">
    <citation type="journal article" date="2022" name="bioRxiv">
        <title>A global pangenome for the wheat fungal pathogen Pyrenophora tritici-repentis and prediction of effector protein structural homology.</title>
        <authorList>
            <person name="Moolhuijzen P."/>
            <person name="See P.T."/>
            <person name="Shi G."/>
            <person name="Powell H.R."/>
            <person name="Cockram J."/>
            <person name="Jorgensen L.N."/>
            <person name="Benslimane H."/>
            <person name="Strelkov S.E."/>
            <person name="Turner J."/>
            <person name="Liu Z."/>
            <person name="Moffat C.S."/>
        </authorList>
    </citation>
    <scope>NUCLEOTIDE SEQUENCE</scope>
    <source>
        <strain evidence="7">86-124</strain>
    </source>
</reference>
<proteinExistence type="predicted"/>
<protein>
    <submittedName>
        <fullName evidence="7">Salicylate 1-hydroxylase</fullName>
    </submittedName>
    <submittedName>
        <fullName evidence="6">UbiH, 2-polyprenyl-6-methoxyphenol hydroxylase and related FAD-dependent oxidoreductase</fullName>
    </submittedName>
</protein>
<evidence type="ECO:0000313" key="6">
    <source>
        <dbReference type="EMBL" id="KAF7566689.1"/>
    </source>
</evidence>
<dbReference type="GO" id="GO:0071949">
    <property type="term" value="F:FAD binding"/>
    <property type="evidence" value="ECO:0007669"/>
    <property type="project" value="InterPro"/>
</dbReference>
<evidence type="ECO:0000313" key="8">
    <source>
        <dbReference type="Proteomes" id="UP000245464"/>
    </source>
</evidence>
<evidence type="ECO:0000256" key="2">
    <source>
        <dbReference type="ARBA" id="ARBA00022827"/>
    </source>
</evidence>
<dbReference type="EMBL" id="NRDI02000002">
    <property type="protein sequence ID" value="KAI1519624.1"/>
    <property type="molecule type" value="Genomic_DNA"/>
</dbReference>
<dbReference type="SUPFAM" id="SSF54373">
    <property type="entry name" value="FAD-linked reductases, C-terminal domain"/>
    <property type="match status" value="1"/>
</dbReference>
<dbReference type="Proteomes" id="UP000245464">
    <property type="component" value="Chromosome 9"/>
</dbReference>
<dbReference type="Pfam" id="PF01494">
    <property type="entry name" value="FAD_binding_3"/>
    <property type="match status" value="1"/>
</dbReference>
<evidence type="ECO:0000259" key="5">
    <source>
        <dbReference type="Pfam" id="PF01494"/>
    </source>
</evidence>
<comment type="caution">
    <text evidence="6">The sequence shown here is derived from an EMBL/GenBank/DDBJ whole genome shotgun (WGS) entry which is preliminary data.</text>
</comment>
<accession>A0A2W1EQU0</accession>
<keyword evidence="4" id="KW-0812">Transmembrane</keyword>
<keyword evidence="4" id="KW-0472">Membrane</keyword>
<evidence type="ECO:0000256" key="3">
    <source>
        <dbReference type="ARBA" id="ARBA00023002"/>
    </source>
</evidence>
<dbReference type="InterPro" id="IPR036188">
    <property type="entry name" value="FAD/NAD-bd_sf"/>
</dbReference>
<dbReference type="GO" id="GO:0044550">
    <property type="term" value="P:secondary metabolite biosynthetic process"/>
    <property type="evidence" value="ECO:0007669"/>
    <property type="project" value="TreeGrafter"/>
</dbReference>
<dbReference type="PANTHER" id="PTHR46720:SF3">
    <property type="entry name" value="FAD-BINDING DOMAIN-CONTAINING PROTEIN-RELATED"/>
    <property type="match status" value="1"/>
</dbReference>
<keyword evidence="1" id="KW-0285">Flavoprotein</keyword>
<reference evidence="6" key="1">
    <citation type="journal article" date="2018" name="BMC Genomics">
        <title>Comparative genomics of the wheat fungal pathogen Pyrenophora tritici-repentis reveals chromosomal variations and genome plasticity.</title>
        <authorList>
            <person name="Moolhuijzen P."/>
            <person name="See P.T."/>
            <person name="Hane J.K."/>
            <person name="Shi G."/>
            <person name="Liu Z."/>
            <person name="Oliver R.P."/>
            <person name="Moffat C.S."/>
        </authorList>
    </citation>
    <scope>NUCLEOTIDE SEQUENCE [LARGE SCALE GENOMIC DNA]</scope>
    <source>
        <strain evidence="6">M4</strain>
    </source>
</reference>
<sequence length="436" mass="48325">MSDSAPQNNKRLPIAIVGGGLGGLSLAIGLLRHGIKVHIYEASPAFSEIGAGIGFWNNATRALQLLDPRLLQGFTKHATFNINPKRSNTFNTIRWGMDERKQNGHKAGDFAFYQDDNSGPKDLPDGLRMRGRIHRARLIDEMVALLPPGITSLSKSLQSIQEMGNGAIELAFTDGTTTLASAVVGCDGIRSKVRNYVCGSDIRAEYAGECAFRALVPGSEAIKALGEDMTLNSQLYCGYGGYVITYPIEHGKFLNVVAMPQDVPPNRSWNHDNWTVPTSADEIREKFKDWYPPLIDLIARHHLPTKWALFVLQHDAPYFRNRVCLLGDSAHATTPHMGAGAGMAIEDAYILSHLVAAVGSTGDIEKVFQAYDAVRRPRTQECIKRSMDTALVYDFMDEGIHDDMEKIEERLDDSFAWLWHQDLERQLQSAKDLLTA</sequence>
<dbReference type="Gene3D" id="3.50.50.60">
    <property type="entry name" value="FAD/NAD(P)-binding domain"/>
    <property type="match status" value="1"/>
</dbReference>
<dbReference type="PRINTS" id="PR00420">
    <property type="entry name" value="RNGMNOXGNASE"/>
</dbReference>
<evidence type="ECO:0000256" key="4">
    <source>
        <dbReference type="SAM" id="Phobius"/>
    </source>
</evidence>
<evidence type="ECO:0000313" key="7">
    <source>
        <dbReference type="EMBL" id="KAI1519624.1"/>
    </source>
</evidence>
<dbReference type="SUPFAM" id="SSF51905">
    <property type="entry name" value="FAD/NAD(P)-binding domain"/>
    <property type="match status" value="1"/>
</dbReference>